<evidence type="ECO:0000313" key="3">
    <source>
        <dbReference type="Proteomes" id="UP000242418"/>
    </source>
</evidence>
<dbReference type="Pfam" id="PF00990">
    <property type="entry name" value="GGDEF"/>
    <property type="match status" value="1"/>
</dbReference>
<keyword evidence="3" id="KW-1185">Reference proteome</keyword>
<comment type="caution">
    <text evidence="2">The sequence shown here is derived from an EMBL/GenBank/DDBJ whole genome shotgun (WGS) entry which is preliminary data.</text>
</comment>
<evidence type="ECO:0000259" key="1">
    <source>
        <dbReference type="PROSITE" id="PS50887"/>
    </source>
</evidence>
<dbReference type="SMART" id="SM00267">
    <property type="entry name" value="GGDEF"/>
    <property type="match status" value="1"/>
</dbReference>
<dbReference type="InterPro" id="IPR052163">
    <property type="entry name" value="DGC-Regulatory_Protein"/>
</dbReference>
<protein>
    <submittedName>
        <fullName evidence="2">Diguanylate cyclase with GAF sensor</fullName>
    </submittedName>
</protein>
<dbReference type="EMBL" id="FMTL01000002">
    <property type="protein sequence ID" value="SCW70346.1"/>
    <property type="molecule type" value="Genomic_DNA"/>
</dbReference>
<dbReference type="SUPFAM" id="SSF55781">
    <property type="entry name" value="GAF domain-like"/>
    <property type="match status" value="1"/>
</dbReference>
<dbReference type="InterPro" id="IPR043128">
    <property type="entry name" value="Rev_trsase/Diguanyl_cyclase"/>
</dbReference>
<dbReference type="PANTHER" id="PTHR46663">
    <property type="entry name" value="DIGUANYLATE CYCLASE DGCT-RELATED"/>
    <property type="match status" value="1"/>
</dbReference>
<dbReference type="AlphaFoldDB" id="A0AB37ZDU8"/>
<dbReference type="InterPro" id="IPR000160">
    <property type="entry name" value="GGDEF_dom"/>
</dbReference>
<dbReference type="PANTHER" id="PTHR46663:SF2">
    <property type="entry name" value="GGDEF DOMAIN-CONTAINING PROTEIN"/>
    <property type="match status" value="1"/>
</dbReference>
<dbReference type="Gene3D" id="3.30.450.40">
    <property type="match status" value="1"/>
</dbReference>
<gene>
    <name evidence="2" type="ORF">SAMN05216370_2956</name>
</gene>
<dbReference type="SMART" id="SM00065">
    <property type="entry name" value="GAF"/>
    <property type="match status" value="1"/>
</dbReference>
<dbReference type="Gene3D" id="3.30.70.270">
    <property type="match status" value="1"/>
</dbReference>
<dbReference type="InterPro" id="IPR029787">
    <property type="entry name" value="Nucleotide_cyclase"/>
</dbReference>
<dbReference type="Pfam" id="PF13185">
    <property type="entry name" value="GAF_2"/>
    <property type="match status" value="1"/>
</dbReference>
<proteinExistence type="predicted"/>
<organism evidence="2 3">
    <name type="scientific">Pseudomonas peli</name>
    <dbReference type="NCBI Taxonomy" id="592361"/>
    <lineage>
        <taxon>Bacteria</taxon>
        <taxon>Pseudomonadati</taxon>
        <taxon>Pseudomonadota</taxon>
        <taxon>Gammaproteobacteria</taxon>
        <taxon>Pseudomonadales</taxon>
        <taxon>Pseudomonadaceae</taxon>
        <taxon>Pseudomonas</taxon>
    </lineage>
</organism>
<reference evidence="2 3" key="1">
    <citation type="submission" date="2016-10" db="EMBL/GenBank/DDBJ databases">
        <authorList>
            <person name="Varghese N."/>
            <person name="Submissions S."/>
        </authorList>
    </citation>
    <scope>NUCLEOTIDE SEQUENCE [LARGE SCALE GENOMIC DNA]</scope>
    <source>
        <strain evidence="2 3">DSM 17833</strain>
    </source>
</reference>
<dbReference type="NCBIfam" id="TIGR00254">
    <property type="entry name" value="GGDEF"/>
    <property type="match status" value="1"/>
</dbReference>
<accession>A0AB37ZDU8</accession>
<sequence length="351" mass="38469">MLTACLVWCCLPLEHDLSLPTRDQLLSIIRIQIEIAKQGLDLAQIMSVVVERSLDLLNADGAVVELAEDEDMVYRAVAGIASGKLGLRLRLASSLSGRCVLSGELQRCSDTETDERVDRAACRHLQVRSMLLVPLKHEKCTVGVLKVMSKAVSAFDAADEAVLGLLAEVLGADLFLAAKYASDDLYHRATHDEMTGLANRALFFDRIRNDLSRVSRVGLEFGLLMIDMDGLKAINDCYGHRAGDAAICEVARRASQTLRKSDTIARLGGDEFGVILQPTNSISYLAETVERLQAVISTPFLFESTWLKLGVSIGTAIAVKDGLDLDALLDHADKAMYENKRERKRLANLAR</sequence>
<evidence type="ECO:0000313" key="2">
    <source>
        <dbReference type="EMBL" id="SCW70346.1"/>
    </source>
</evidence>
<dbReference type="PROSITE" id="PS50887">
    <property type="entry name" value="GGDEF"/>
    <property type="match status" value="1"/>
</dbReference>
<name>A0AB37ZDU8_9PSED</name>
<dbReference type="Proteomes" id="UP000242418">
    <property type="component" value="Unassembled WGS sequence"/>
</dbReference>
<dbReference type="SUPFAM" id="SSF55073">
    <property type="entry name" value="Nucleotide cyclase"/>
    <property type="match status" value="1"/>
</dbReference>
<feature type="domain" description="GGDEF" evidence="1">
    <location>
        <begin position="219"/>
        <end position="351"/>
    </location>
</feature>
<dbReference type="InterPro" id="IPR029016">
    <property type="entry name" value="GAF-like_dom_sf"/>
</dbReference>
<dbReference type="InterPro" id="IPR003018">
    <property type="entry name" value="GAF"/>
</dbReference>
<dbReference type="CDD" id="cd01949">
    <property type="entry name" value="GGDEF"/>
    <property type="match status" value="1"/>
</dbReference>